<dbReference type="Proteomes" id="UP001141806">
    <property type="component" value="Unassembled WGS sequence"/>
</dbReference>
<dbReference type="EMBL" id="JAMYWD010000005">
    <property type="protein sequence ID" value="KAJ4971130.1"/>
    <property type="molecule type" value="Genomic_DNA"/>
</dbReference>
<dbReference type="PANTHER" id="PTHR33144">
    <property type="entry name" value="OS10G0409366 PROTEIN-RELATED"/>
    <property type="match status" value="1"/>
</dbReference>
<name>A0A9Q0QTD3_9MAGN</name>
<gene>
    <name evidence="1" type="ORF">NE237_004229</name>
</gene>
<proteinExistence type="predicted"/>
<keyword evidence="2" id="KW-1185">Reference proteome</keyword>
<reference evidence="1" key="1">
    <citation type="journal article" date="2023" name="Plant J.">
        <title>The genome of the king protea, Protea cynaroides.</title>
        <authorList>
            <person name="Chang J."/>
            <person name="Duong T.A."/>
            <person name="Schoeman C."/>
            <person name="Ma X."/>
            <person name="Roodt D."/>
            <person name="Barker N."/>
            <person name="Li Z."/>
            <person name="Van de Peer Y."/>
            <person name="Mizrachi E."/>
        </authorList>
    </citation>
    <scope>NUCLEOTIDE SEQUENCE</scope>
    <source>
        <tissue evidence="1">Young leaves</tissue>
    </source>
</reference>
<evidence type="ECO:0000313" key="2">
    <source>
        <dbReference type="Proteomes" id="UP001141806"/>
    </source>
</evidence>
<comment type="caution">
    <text evidence="1">The sequence shown here is derived from an EMBL/GenBank/DDBJ whole genome shotgun (WGS) entry which is preliminary data.</text>
</comment>
<evidence type="ECO:0000313" key="1">
    <source>
        <dbReference type="EMBL" id="KAJ4971130.1"/>
    </source>
</evidence>
<dbReference type="OrthoDB" id="1913335at2759"/>
<dbReference type="PANTHER" id="PTHR33144:SF55">
    <property type="entry name" value="CHROMATIN REMODELER BROMODOMAIN FAMILY"/>
    <property type="match status" value="1"/>
</dbReference>
<dbReference type="AlphaFoldDB" id="A0A9Q0QTD3"/>
<organism evidence="1 2">
    <name type="scientific">Protea cynaroides</name>
    <dbReference type="NCBI Taxonomy" id="273540"/>
    <lineage>
        <taxon>Eukaryota</taxon>
        <taxon>Viridiplantae</taxon>
        <taxon>Streptophyta</taxon>
        <taxon>Embryophyta</taxon>
        <taxon>Tracheophyta</taxon>
        <taxon>Spermatophyta</taxon>
        <taxon>Magnoliopsida</taxon>
        <taxon>Proteales</taxon>
        <taxon>Proteaceae</taxon>
        <taxon>Protea</taxon>
    </lineage>
</organism>
<sequence length="136" mass="16097">MFTDAIPIGVKVKVELNHLGQGVGKEASQMASWMGTRVRTPSLLPVNYPDWRGVPKRHKDDVFKEVLQKYEIESNGYKWAYQVMGKQWKTFKGELKQDIYDRYDPYAEWIENHNDRVPTQQWKELIHIWEQDSTKA</sequence>
<accession>A0A9Q0QTD3</accession>
<protein>
    <submittedName>
        <fullName evidence="1">Uncharacterized protein</fullName>
    </submittedName>
</protein>